<dbReference type="PROSITE" id="PS00107">
    <property type="entry name" value="PROTEIN_KINASE_ATP"/>
    <property type="match status" value="1"/>
</dbReference>
<feature type="domain" description="Protein kinase" evidence="23">
    <location>
        <begin position="160"/>
        <end position="432"/>
    </location>
</feature>
<comment type="catalytic activity">
    <reaction evidence="18">
        <text>L-tyrosyl-[protein] + ATP = O-phospho-L-tyrosyl-[protein] + ADP + H(+)</text>
        <dbReference type="Rhea" id="RHEA:10596"/>
        <dbReference type="Rhea" id="RHEA-COMP:10136"/>
        <dbReference type="Rhea" id="RHEA-COMP:20101"/>
        <dbReference type="ChEBI" id="CHEBI:15378"/>
        <dbReference type="ChEBI" id="CHEBI:30616"/>
        <dbReference type="ChEBI" id="CHEBI:46858"/>
        <dbReference type="ChEBI" id="CHEBI:61978"/>
        <dbReference type="ChEBI" id="CHEBI:456216"/>
        <dbReference type="EC" id="2.7.10.1"/>
    </reaction>
</comment>
<dbReference type="STRING" id="299467.A0A443S773"/>
<evidence type="ECO:0000256" key="17">
    <source>
        <dbReference type="ARBA" id="ARBA00023319"/>
    </source>
</evidence>
<dbReference type="GO" id="GO:1902533">
    <property type="term" value="P:positive regulation of intracellular signal transduction"/>
    <property type="evidence" value="ECO:0007669"/>
    <property type="project" value="UniProtKB-ARBA"/>
</dbReference>
<dbReference type="OrthoDB" id="3256376at2759"/>
<keyword evidence="5 22" id="KW-0812">Transmembrane</keyword>
<reference evidence="24 25" key="1">
    <citation type="journal article" date="2018" name="Gigascience">
        <title>Genomes of trombidid mites reveal novel predicted allergens and laterally-transferred genes associated with secondary metabolism.</title>
        <authorList>
            <person name="Dong X."/>
            <person name="Chaisiri K."/>
            <person name="Xia D."/>
            <person name="Armstrong S.D."/>
            <person name="Fang Y."/>
            <person name="Donnelly M.J."/>
            <person name="Kadowaki T."/>
            <person name="McGarry J.W."/>
            <person name="Darby A.C."/>
            <person name="Makepeace B.L."/>
        </authorList>
    </citation>
    <scope>NUCLEOTIDE SEQUENCE [LARGE SCALE GENOMIC DNA]</scope>
    <source>
        <strain evidence="24">UoL-UT</strain>
    </source>
</reference>
<dbReference type="AlphaFoldDB" id="A0A443S773"/>
<dbReference type="InterPro" id="IPR001245">
    <property type="entry name" value="Ser-Thr/Tyr_kinase_cat_dom"/>
</dbReference>
<organism evidence="24 25">
    <name type="scientific">Leptotrombidium deliense</name>
    <dbReference type="NCBI Taxonomy" id="299467"/>
    <lineage>
        <taxon>Eukaryota</taxon>
        <taxon>Metazoa</taxon>
        <taxon>Ecdysozoa</taxon>
        <taxon>Arthropoda</taxon>
        <taxon>Chelicerata</taxon>
        <taxon>Arachnida</taxon>
        <taxon>Acari</taxon>
        <taxon>Acariformes</taxon>
        <taxon>Trombidiformes</taxon>
        <taxon>Prostigmata</taxon>
        <taxon>Anystina</taxon>
        <taxon>Parasitengona</taxon>
        <taxon>Trombiculoidea</taxon>
        <taxon>Trombiculidae</taxon>
        <taxon>Leptotrombidium</taxon>
    </lineage>
</organism>
<evidence type="ECO:0000256" key="6">
    <source>
        <dbReference type="ARBA" id="ARBA00022729"/>
    </source>
</evidence>
<dbReference type="EC" id="2.7.10.1" evidence="2"/>
<evidence type="ECO:0000256" key="1">
    <source>
        <dbReference type="ARBA" id="ARBA00004479"/>
    </source>
</evidence>
<keyword evidence="3" id="KW-0597">Phosphoprotein</keyword>
<dbReference type="InterPro" id="IPR008266">
    <property type="entry name" value="Tyr_kinase_AS"/>
</dbReference>
<evidence type="ECO:0000313" key="25">
    <source>
        <dbReference type="Proteomes" id="UP000288716"/>
    </source>
</evidence>
<evidence type="ECO:0000256" key="15">
    <source>
        <dbReference type="ARBA" id="ARBA00023170"/>
    </source>
</evidence>
<name>A0A443S773_9ACAR</name>
<feature type="transmembrane region" description="Helical" evidence="22">
    <location>
        <begin position="63"/>
        <end position="84"/>
    </location>
</feature>
<dbReference type="Pfam" id="PF07714">
    <property type="entry name" value="PK_Tyr_Ser-Thr"/>
    <property type="match status" value="1"/>
</dbReference>
<dbReference type="VEuPathDB" id="VectorBase:LDEU008765"/>
<dbReference type="GO" id="GO:0005524">
    <property type="term" value="F:ATP binding"/>
    <property type="evidence" value="ECO:0007669"/>
    <property type="project" value="UniProtKB-UniRule"/>
</dbReference>
<keyword evidence="16" id="KW-0325">Glycoprotein</keyword>
<protein>
    <recommendedName>
        <fullName evidence="2">receptor protein-tyrosine kinase</fullName>
        <ecNumber evidence="2">2.7.10.1</ecNumber>
    </recommendedName>
</protein>
<dbReference type="PRINTS" id="PR00109">
    <property type="entry name" value="TYRKINASE"/>
</dbReference>
<dbReference type="GO" id="GO:0004714">
    <property type="term" value="F:transmembrane receptor protein tyrosine kinase activity"/>
    <property type="evidence" value="ECO:0007669"/>
    <property type="project" value="UniProtKB-EC"/>
</dbReference>
<keyword evidence="12 22" id="KW-0472">Membrane</keyword>
<dbReference type="PROSITE" id="PS00109">
    <property type="entry name" value="PROTEIN_KINASE_TYR"/>
    <property type="match status" value="1"/>
</dbReference>
<feature type="binding site" evidence="20">
    <location>
        <position position="194"/>
    </location>
    <ligand>
        <name>ATP</name>
        <dbReference type="ChEBI" id="CHEBI:30616"/>
    </ligand>
</feature>
<evidence type="ECO:0000256" key="22">
    <source>
        <dbReference type="SAM" id="Phobius"/>
    </source>
</evidence>
<dbReference type="EMBL" id="NCKV01006783">
    <property type="protein sequence ID" value="RWS23275.1"/>
    <property type="molecule type" value="Genomic_DNA"/>
</dbReference>
<evidence type="ECO:0000256" key="4">
    <source>
        <dbReference type="ARBA" id="ARBA00022679"/>
    </source>
</evidence>
<keyword evidence="10 20" id="KW-0067">ATP-binding</keyword>
<evidence type="ECO:0000256" key="20">
    <source>
        <dbReference type="PROSITE-ProRule" id="PRU10141"/>
    </source>
</evidence>
<evidence type="ECO:0000256" key="2">
    <source>
        <dbReference type="ARBA" id="ARBA00011902"/>
    </source>
</evidence>
<evidence type="ECO:0000256" key="13">
    <source>
        <dbReference type="ARBA" id="ARBA00023137"/>
    </source>
</evidence>
<keyword evidence="13" id="KW-0829">Tyrosine-protein kinase</keyword>
<dbReference type="CDD" id="cd00192">
    <property type="entry name" value="PTKc"/>
    <property type="match status" value="1"/>
</dbReference>
<dbReference type="PANTHER" id="PTHR24416">
    <property type="entry name" value="TYROSINE-PROTEIN KINASE RECEPTOR"/>
    <property type="match status" value="1"/>
</dbReference>
<evidence type="ECO:0000256" key="21">
    <source>
        <dbReference type="SAM" id="MobiDB-lite"/>
    </source>
</evidence>
<evidence type="ECO:0000256" key="11">
    <source>
        <dbReference type="ARBA" id="ARBA00022989"/>
    </source>
</evidence>
<evidence type="ECO:0000313" key="24">
    <source>
        <dbReference type="EMBL" id="RWS23275.1"/>
    </source>
</evidence>
<dbReference type="InterPro" id="IPR017441">
    <property type="entry name" value="Protein_kinase_ATP_BS"/>
</dbReference>
<feature type="compositionally biased region" description="Low complexity" evidence="21">
    <location>
        <begin position="1"/>
        <end position="20"/>
    </location>
</feature>
<keyword evidence="7" id="KW-0677">Repeat</keyword>
<dbReference type="SUPFAM" id="SSF56112">
    <property type="entry name" value="Protein kinase-like (PK-like)"/>
    <property type="match status" value="1"/>
</dbReference>
<dbReference type="PROSITE" id="PS50011">
    <property type="entry name" value="PROTEIN_KINASE_DOM"/>
    <property type="match status" value="1"/>
</dbReference>
<feature type="non-terminal residue" evidence="24">
    <location>
        <position position="1"/>
    </location>
</feature>
<keyword evidence="17" id="KW-0393">Immunoglobulin domain</keyword>
<dbReference type="InterPro" id="IPR011009">
    <property type="entry name" value="Kinase-like_dom_sf"/>
</dbReference>
<keyword evidence="9 24" id="KW-0418">Kinase</keyword>
<evidence type="ECO:0000256" key="14">
    <source>
        <dbReference type="ARBA" id="ARBA00023157"/>
    </source>
</evidence>
<evidence type="ECO:0000256" key="19">
    <source>
        <dbReference type="ARBA" id="ARBA00056965"/>
    </source>
</evidence>
<evidence type="ECO:0000256" key="5">
    <source>
        <dbReference type="ARBA" id="ARBA00022692"/>
    </source>
</evidence>
<keyword evidence="4" id="KW-0808">Transferase</keyword>
<dbReference type="Gene3D" id="1.10.510.10">
    <property type="entry name" value="Transferase(Phosphotransferase) domain 1"/>
    <property type="match status" value="1"/>
</dbReference>
<evidence type="ECO:0000256" key="7">
    <source>
        <dbReference type="ARBA" id="ARBA00022737"/>
    </source>
</evidence>
<comment type="subcellular location">
    <subcellularLocation>
        <location evidence="1">Membrane</location>
        <topology evidence="1">Single-pass type I membrane protein</topology>
    </subcellularLocation>
</comment>
<evidence type="ECO:0000256" key="8">
    <source>
        <dbReference type="ARBA" id="ARBA00022741"/>
    </source>
</evidence>
<dbReference type="Proteomes" id="UP000288716">
    <property type="component" value="Unassembled WGS sequence"/>
</dbReference>
<dbReference type="FunFam" id="1.10.510.10:FF:000190">
    <property type="entry name" value="Proto-oncogene tyrosine-protein kinase receptor Ret"/>
    <property type="match status" value="1"/>
</dbReference>
<comment type="function">
    <text evidence="19">Receptor for basic fibroblast growth factor.</text>
</comment>
<evidence type="ECO:0000259" key="23">
    <source>
        <dbReference type="PROSITE" id="PS50011"/>
    </source>
</evidence>
<keyword evidence="6" id="KW-0732">Signal</keyword>
<keyword evidence="8 20" id="KW-0547">Nucleotide-binding</keyword>
<feature type="compositionally biased region" description="Basic and acidic residues" evidence="21">
    <location>
        <begin position="39"/>
        <end position="52"/>
    </location>
</feature>
<dbReference type="FunFam" id="3.30.200.20:FF:000593">
    <property type="entry name" value="Predicted protein"/>
    <property type="match status" value="1"/>
</dbReference>
<evidence type="ECO:0000256" key="10">
    <source>
        <dbReference type="ARBA" id="ARBA00022840"/>
    </source>
</evidence>
<dbReference type="GO" id="GO:0043235">
    <property type="term" value="C:receptor complex"/>
    <property type="evidence" value="ECO:0007669"/>
    <property type="project" value="TreeGrafter"/>
</dbReference>
<feature type="region of interest" description="Disordered" evidence="21">
    <location>
        <begin position="1"/>
        <end position="52"/>
    </location>
</feature>
<dbReference type="InterPro" id="IPR050122">
    <property type="entry name" value="RTK"/>
</dbReference>
<evidence type="ECO:0000256" key="9">
    <source>
        <dbReference type="ARBA" id="ARBA00022777"/>
    </source>
</evidence>
<dbReference type="GO" id="GO:0007169">
    <property type="term" value="P:cell surface receptor protein tyrosine kinase signaling pathway"/>
    <property type="evidence" value="ECO:0007669"/>
    <property type="project" value="TreeGrafter"/>
</dbReference>
<evidence type="ECO:0000256" key="12">
    <source>
        <dbReference type="ARBA" id="ARBA00023136"/>
    </source>
</evidence>
<keyword evidence="25" id="KW-1185">Reference proteome</keyword>
<dbReference type="PANTHER" id="PTHR24416:SF621">
    <property type="entry name" value="TYROSINE KINASE RECEPTOR CAD96CA"/>
    <property type="match status" value="1"/>
</dbReference>
<keyword evidence="14" id="KW-1015">Disulfide bond</keyword>
<accession>A0A443S773</accession>
<sequence length="461" mass="52466">KSANATIVSTVPSPTTNSSNKVTESGRKDGDRVNIQPNGRDENVRRESEANDRDGRRLDVITAFLPLLAAVAFAPIVAIVFYILHRRCNRDSGRNLIKSLSQKANILTTLETSINSHVTGNDYNRDFLSVKPISNLNATDFGAVTKSKENCKWEFPRHHLRFIGILGEGCFGQVWKCEATRICNSEEPQIVAVKTLKENANEKERKDLLTELEIMKILDPHPNVVTLMGCCTEQEPIFLIMDYVPFGKLQTYLRESRSEMQYGNLRGTLSARDLTSFAYQVAKGMEYIASKGIIHRDLAARNILIGNNKTCKIGDFGFARDVVASHVYERKSEGRLPIRWMAIESLYDNVFTTKSDVWSFGILMWEIVTLGSTPYPGLPAEQVMKKVCEGYRLEKPDHCKREMYNIMFYCWDADANERPSFTELVEMLDKLLISENDYIELDRFPDHCYYNIITSLPGERL</sequence>
<gene>
    <name evidence="24" type="ORF">B4U80_10375</name>
</gene>
<dbReference type="SMART" id="SM00219">
    <property type="entry name" value="TyrKc"/>
    <property type="match status" value="1"/>
</dbReference>
<dbReference type="InterPro" id="IPR000719">
    <property type="entry name" value="Prot_kinase_dom"/>
</dbReference>
<dbReference type="Gene3D" id="3.30.200.20">
    <property type="entry name" value="Phosphorylase Kinase, domain 1"/>
    <property type="match status" value="1"/>
</dbReference>
<evidence type="ECO:0000256" key="3">
    <source>
        <dbReference type="ARBA" id="ARBA00022553"/>
    </source>
</evidence>
<dbReference type="InterPro" id="IPR020635">
    <property type="entry name" value="Tyr_kinase_cat_dom"/>
</dbReference>
<dbReference type="GO" id="GO:0005886">
    <property type="term" value="C:plasma membrane"/>
    <property type="evidence" value="ECO:0007669"/>
    <property type="project" value="TreeGrafter"/>
</dbReference>
<proteinExistence type="predicted"/>
<keyword evidence="11 22" id="KW-1133">Transmembrane helix</keyword>
<keyword evidence="15 24" id="KW-0675">Receptor</keyword>
<comment type="caution">
    <text evidence="24">The sequence shown here is derived from an EMBL/GenBank/DDBJ whole genome shotgun (WGS) entry which is preliminary data.</text>
</comment>
<evidence type="ECO:0000256" key="18">
    <source>
        <dbReference type="ARBA" id="ARBA00051243"/>
    </source>
</evidence>
<evidence type="ECO:0000256" key="16">
    <source>
        <dbReference type="ARBA" id="ARBA00023180"/>
    </source>
</evidence>